<evidence type="ECO:0000313" key="3">
    <source>
        <dbReference type="Proteomes" id="UP000694240"/>
    </source>
</evidence>
<comment type="caution">
    <text evidence="2">The sequence shown here is derived from an EMBL/GenBank/DDBJ whole genome shotgun (WGS) entry which is preliminary data.</text>
</comment>
<proteinExistence type="predicted"/>
<dbReference type="Pfam" id="PF07734">
    <property type="entry name" value="FBA_1"/>
    <property type="match status" value="1"/>
</dbReference>
<dbReference type="AlphaFoldDB" id="A0A8T1ZKU6"/>
<organism evidence="2 3">
    <name type="scientific">Arabidopsis thaliana x Arabidopsis arenosa</name>
    <dbReference type="NCBI Taxonomy" id="1240361"/>
    <lineage>
        <taxon>Eukaryota</taxon>
        <taxon>Viridiplantae</taxon>
        <taxon>Streptophyta</taxon>
        <taxon>Embryophyta</taxon>
        <taxon>Tracheophyta</taxon>
        <taxon>Spermatophyta</taxon>
        <taxon>Magnoliopsida</taxon>
        <taxon>eudicotyledons</taxon>
        <taxon>Gunneridae</taxon>
        <taxon>Pentapetalae</taxon>
        <taxon>rosids</taxon>
        <taxon>malvids</taxon>
        <taxon>Brassicales</taxon>
        <taxon>Brassicaceae</taxon>
        <taxon>Camelineae</taxon>
        <taxon>Arabidopsis</taxon>
    </lineage>
</organism>
<dbReference type="EMBL" id="JAEFBK010000010">
    <property type="protein sequence ID" value="KAG7560077.1"/>
    <property type="molecule type" value="Genomic_DNA"/>
</dbReference>
<dbReference type="PANTHER" id="PTHR47993">
    <property type="entry name" value="OS09G0372900 PROTEIN-RELATED"/>
    <property type="match status" value="1"/>
</dbReference>
<dbReference type="InterPro" id="IPR006527">
    <property type="entry name" value="F-box-assoc_dom_typ1"/>
</dbReference>
<evidence type="ECO:0000259" key="1">
    <source>
        <dbReference type="Pfam" id="PF07734"/>
    </source>
</evidence>
<gene>
    <name evidence="2" type="ORF">ISN45_Aa05g016330</name>
</gene>
<dbReference type="NCBIfam" id="TIGR01640">
    <property type="entry name" value="F_box_assoc_1"/>
    <property type="match status" value="1"/>
</dbReference>
<reference evidence="2 3" key="1">
    <citation type="submission" date="2020-12" db="EMBL/GenBank/DDBJ databases">
        <title>Concerted genomic and epigenomic changes stabilize Arabidopsis allopolyploids.</title>
        <authorList>
            <person name="Chen Z."/>
        </authorList>
    </citation>
    <scope>NUCLEOTIDE SEQUENCE [LARGE SCALE GENOMIC DNA]</scope>
    <source>
        <strain evidence="2">Allo738</strain>
        <tissue evidence="2">Leaf</tissue>
    </source>
</reference>
<dbReference type="PANTHER" id="PTHR47993:SF319">
    <property type="entry name" value="F-BOX DOMAIN-CONTAINING PROTEIN"/>
    <property type="match status" value="1"/>
</dbReference>
<sequence length="409" mass="46200">MGGEVEGVSCEIKCMLKCGGLLVPENTCIEPCMRAQCHKPPSPPSQSSMDAIGRRNIKEVEGLSCMDKCMFLSQLTPSLLTTSAPEARRLEPVFGANSVDSVESRSVHHLLSWYAHALGYDQSKSYKILRFAHPPEDSSVHEIFELNSNSWTVLDVTPDWRVWQSHHGLSLKGNTYWFATDKESRGHVPDFLLCFDFTKERFGPRLPLPFVSFPEDAVTLSSLREEQLAVLFQSNDTFEMEIWVTSMIEPNAVSWSKFFAIDMEPLTCFRFYDCGTFLIDEEKRAVVVFDEDNDAMPPTRDIAYVIGENGYFRQVDLGEITTNIDGHPLATLFLFYALNRVSAKTQVQQHRCILWLDIGCAKILKRVFAGVFTLTSSRNEDHIDGDYDPVALASLSTCSDSSWILQDFL</sequence>
<protein>
    <submittedName>
        <fullName evidence="2">F-box associated domain type 1</fullName>
    </submittedName>
</protein>
<keyword evidence="3" id="KW-1185">Reference proteome</keyword>
<dbReference type="InterPro" id="IPR017451">
    <property type="entry name" value="F-box-assoc_interact_dom"/>
</dbReference>
<dbReference type="InterPro" id="IPR050233">
    <property type="entry name" value="A_thaliana_F-box"/>
</dbReference>
<dbReference type="Proteomes" id="UP000694240">
    <property type="component" value="Chromosome 10"/>
</dbReference>
<feature type="domain" description="F-box associated beta-propeller type 1" evidence="1">
    <location>
        <begin position="109"/>
        <end position="323"/>
    </location>
</feature>
<accession>A0A8T1ZKU6</accession>
<evidence type="ECO:0000313" key="2">
    <source>
        <dbReference type="EMBL" id="KAG7560077.1"/>
    </source>
</evidence>
<name>A0A8T1ZKU6_9BRAS</name>